<sequence length="672" mass="75480">MSSKKKAATAQKPATTTTKPATTTTTKPATKATTAETFEPNDPSAGCNYDDVDRTKIAFVEIFPPIGVTRVGDSGTFNGIRKKLRPIEYFYTPEVPNHFDGPEGGFRDKHARIRRQAARFRVYAYDADGKILGEINEKNKYHLEWTVDVANTKAATTIFKGRFEQQTTEYRNPDVQPDLPEQQRSQLIVHPPPVTFAGVHESRTLTGKFQGSLPVEEAIDVTLGEAHTDSNGRLVFIPGCGYSRCVSKRTGYKPDEDYPDQPDITSEFDNIDWIDDVCDGFISVKFSHHDDASGKKTAARHKAWVISGPPNFAYGINSPTSIWDVVENIYDKASPSFVANPTVQFYRDIWPVLSGTYGISWVSREAFQGHGPNGKGNFLPMEESLKTANPSDPAVAHQCQQLRQHIFHRLRMPDQLNPDQASTKFMPRLSGDGGDAIEPGTIQTTSTYPNPIEQFAAVTALQYERFKLWKNGVFETKPYPVNKTGGTKVEKIEDVDIKLQPEYLTRAHLETTVGDPVYPGIETYWIVKMASTFDMSVDATLHPPFRITPKLKPGDMTKSLSLPWHSDFGQCNTHWWPSSRPDDVVPQQVYEQLVANNVQPSQLALHLEETTRKPWNRPFRKPAEGDSEFYPNCTDMVRHWQRLGFVVKVPVEGGLPIFIETQRTLPADLDEN</sequence>
<feature type="domain" description="L-Lysine epsilon oxidase N-terminal" evidence="2">
    <location>
        <begin position="63"/>
        <end position="306"/>
    </location>
</feature>
<evidence type="ECO:0000259" key="3">
    <source>
        <dbReference type="Pfam" id="PF18417"/>
    </source>
</evidence>
<dbReference type="Proteomes" id="UP000186601">
    <property type="component" value="Unassembled WGS sequence"/>
</dbReference>
<dbReference type="AlphaFoldDB" id="A0A2R6NG07"/>
<organism evidence="4 5">
    <name type="scientific">Hermanssonia centrifuga</name>
    <dbReference type="NCBI Taxonomy" id="98765"/>
    <lineage>
        <taxon>Eukaryota</taxon>
        <taxon>Fungi</taxon>
        <taxon>Dikarya</taxon>
        <taxon>Basidiomycota</taxon>
        <taxon>Agaricomycotina</taxon>
        <taxon>Agaricomycetes</taxon>
        <taxon>Polyporales</taxon>
        <taxon>Meruliaceae</taxon>
        <taxon>Hermanssonia</taxon>
    </lineage>
</organism>
<evidence type="ECO:0000313" key="4">
    <source>
        <dbReference type="EMBL" id="PSR71261.1"/>
    </source>
</evidence>
<evidence type="ECO:0008006" key="6">
    <source>
        <dbReference type="Google" id="ProtNLM"/>
    </source>
</evidence>
<dbReference type="STRING" id="98765.A0A2R6NG07"/>
<dbReference type="EMBL" id="MLYV02001290">
    <property type="protein sequence ID" value="PSR71261.1"/>
    <property type="molecule type" value="Genomic_DNA"/>
</dbReference>
<dbReference type="CDD" id="cd14730">
    <property type="entry name" value="LodA_like"/>
    <property type="match status" value="1"/>
</dbReference>
<keyword evidence="5" id="KW-1185">Reference proteome</keyword>
<dbReference type="Pfam" id="PF17990">
    <property type="entry name" value="LodA_N"/>
    <property type="match status" value="1"/>
</dbReference>
<feature type="domain" description="L-lysine epsilon oxidase C-terminal" evidence="3">
    <location>
        <begin position="446"/>
        <end position="582"/>
    </location>
</feature>
<accession>A0A2R6NG07</accession>
<dbReference type="InterPro" id="IPR041168">
    <property type="entry name" value="LodA_N"/>
</dbReference>
<dbReference type="InterPro" id="IPR041173">
    <property type="entry name" value="LodA_C"/>
</dbReference>
<evidence type="ECO:0000256" key="1">
    <source>
        <dbReference type="SAM" id="MobiDB-lite"/>
    </source>
</evidence>
<name>A0A2R6NG07_9APHY</name>
<comment type="caution">
    <text evidence="4">The sequence shown here is derived from an EMBL/GenBank/DDBJ whole genome shotgun (WGS) entry which is preliminary data.</text>
</comment>
<dbReference type="Pfam" id="PF18417">
    <property type="entry name" value="LodA_C"/>
    <property type="match status" value="1"/>
</dbReference>
<evidence type="ECO:0000313" key="5">
    <source>
        <dbReference type="Proteomes" id="UP000186601"/>
    </source>
</evidence>
<reference evidence="4 5" key="1">
    <citation type="submission" date="2018-02" db="EMBL/GenBank/DDBJ databases">
        <title>Genome sequence of the basidiomycete white-rot fungus Phlebia centrifuga.</title>
        <authorList>
            <person name="Granchi Z."/>
            <person name="Peng M."/>
            <person name="de Vries R.P."/>
            <person name="Hilden K."/>
            <person name="Makela M.R."/>
            <person name="Grigoriev I."/>
            <person name="Riley R."/>
        </authorList>
    </citation>
    <scope>NUCLEOTIDE SEQUENCE [LARGE SCALE GENOMIC DNA]</scope>
    <source>
        <strain evidence="4 5">FBCC195</strain>
    </source>
</reference>
<evidence type="ECO:0000259" key="2">
    <source>
        <dbReference type="Pfam" id="PF17990"/>
    </source>
</evidence>
<feature type="compositionally biased region" description="Low complexity" evidence="1">
    <location>
        <begin position="8"/>
        <end position="35"/>
    </location>
</feature>
<dbReference type="OrthoDB" id="3253404at2759"/>
<gene>
    <name evidence="4" type="ORF">PHLCEN_2v12915</name>
</gene>
<dbReference type="InterPro" id="IPR033798">
    <property type="entry name" value="LodA-like"/>
</dbReference>
<proteinExistence type="predicted"/>
<protein>
    <recommendedName>
        <fullName evidence="6">L-lysine 6-oxidase</fullName>
    </recommendedName>
</protein>
<feature type="region of interest" description="Disordered" evidence="1">
    <location>
        <begin position="1"/>
        <end position="47"/>
    </location>
</feature>